<dbReference type="EMBL" id="JAACJJ010000029">
    <property type="protein sequence ID" value="KAF5319717.1"/>
    <property type="molecule type" value="Genomic_DNA"/>
</dbReference>
<protein>
    <submittedName>
        <fullName evidence="2">Uncharacterized protein</fullName>
    </submittedName>
</protein>
<comment type="caution">
    <text evidence="2">The sequence shown here is derived from an EMBL/GenBank/DDBJ whole genome shotgun (WGS) entry which is preliminary data.</text>
</comment>
<keyword evidence="3" id="KW-1185">Reference proteome</keyword>
<sequence>MYHSSLNMSVTVSSHIKGRHFAQRTHHENESNPQTPLEKTKSSPSRDELDTLLTAVPLSSVVERVTSTIIVNSSVPVHDEERT</sequence>
<feature type="compositionally biased region" description="Basic and acidic residues" evidence="1">
    <location>
        <begin position="38"/>
        <end position="49"/>
    </location>
</feature>
<evidence type="ECO:0000313" key="2">
    <source>
        <dbReference type="EMBL" id="KAF5319717.1"/>
    </source>
</evidence>
<evidence type="ECO:0000256" key="1">
    <source>
        <dbReference type="SAM" id="MobiDB-lite"/>
    </source>
</evidence>
<proteinExistence type="predicted"/>
<feature type="compositionally biased region" description="Polar residues" evidence="1">
    <location>
        <begin position="1"/>
        <end position="14"/>
    </location>
</feature>
<dbReference type="Proteomes" id="UP000567179">
    <property type="component" value="Unassembled WGS sequence"/>
</dbReference>
<accession>A0A8H5BCK8</accession>
<gene>
    <name evidence="2" type="ORF">D9619_008606</name>
</gene>
<feature type="region of interest" description="Disordered" evidence="1">
    <location>
        <begin position="1"/>
        <end position="49"/>
    </location>
</feature>
<dbReference type="AlphaFoldDB" id="A0A8H5BCK8"/>
<evidence type="ECO:0000313" key="3">
    <source>
        <dbReference type="Proteomes" id="UP000567179"/>
    </source>
</evidence>
<reference evidence="2 3" key="1">
    <citation type="journal article" date="2020" name="ISME J.">
        <title>Uncovering the hidden diversity of litter-decomposition mechanisms in mushroom-forming fungi.</title>
        <authorList>
            <person name="Floudas D."/>
            <person name="Bentzer J."/>
            <person name="Ahren D."/>
            <person name="Johansson T."/>
            <person name="Persson P."/>
            <person name="Tunlid A."/>
        </authorList>
    </citation>
    <scope>NUCLEOTIDE SEQUENCE [LARGE SCALE GENOMIC DNA]</scope>
    <source>
        <strain evidence="2 3">CBS 101986</strain>
    </source>
</reference>
<name>A0A8H5BCK8_9AGAR</name>
<organism evidence="2 3">
    <name type="scientific">Psilocybe cf. subviscida</name>
    <dbReference type="NCBI Taxonomy" id="2480587"/>
    <lineage>
        <taxon>Eukaryota</taxon>
        <taxon>Fungi</taxon>
        <taxon>Dikarya</taxon>
        <taxon>Basidiomycota</taxon>
        <taxon>Agaricomycotina</taxon>
        <taxon>Agaricomycetes</taxon>
        <taxon>Agaricomycetidae</taxon>
        <taxon>Agaricales</taxon>
        <taxon>Agaricineae</taxon>
        <taxon>Strophariaceae</taxon>
        <taxon>Psilocybe</taxon>
    </lineage>
</organism>